<evidence type="ECO:0000256" key="10">
    <source>
        <dbReference type="ARBA" id="ARBA00023224"/>
    </source>
</evidence>
<comment type="subcellular location">
    <subcellularLocation>
        <location evidence="1">Cell membrane</location>
        <topology evidence="1">Multi-pass membrane protein</topology>
    </subcellularLocation>
</comment>
<dbReference type="InterPro" id="IPR001828">
    <property type="entry name" value="ANF_lig-bd_rcpt"/>
</dbReference>
<evidence type="ECO:0000256" key="7">
    <source>
        <dbReference type="ARBA" id="ARBA00023136"/>
    </source>
</evidence>
<dbReference type="PANTHER" id="PTHR24060">
    <property type="entry name" value="METABOTROPIC GLUTAMATE RECEPTOR"/>
    <property type="match status" value="1"/>
</dbReference>
<evidence type="ECO:0000313" key="14">
    <source>
        <dbReference type="EMBL" id="ODM93315.1"/>
    </source>
</evidence>
<feature type="transmembrane region" description="Helical" evidence="12">
    <location>
        <begin position="604"/>
        <end position="624"/>
    </location>
</feature>
<feature type="transmembrane region" description="Helical" evidence="12">
    <location>
        <begin position="566"/>
        <end position="592"/>
    </location>
</feature>
<evidence type="ECO:0000256" key="8">
    <source>
        <dbReference type="ARBA" id="ARBA00023170"/>
    </source>
</evidence>
<dbReference type="OMA" id="LCYAVCY"/>
<dbReference type="InterPro" id="IPR000337">
    <property type="entry name" value="GPCR_3"/>
</dbReference>
<dbReference type="InterPro" id="IPR028082">
    <property type="entry name" value="Peripla_BP_I"/>
</dbReference>
<feature type="transmembrane region" description="Helical" evidence="12">
    <location>
        <begin position="636"/>
        <end position="653"/>
    </location>
</feature>
<dbReference type="InterPro" id="IPR050726">
    <property type="entry name" value="mGluR"/>
</dbReference>
<dbReference type="Pfam" id="PF00003">
    <property type="entry name" value="7tm_3"/>
    <property type="match status" value="1"/>
</dbReference>
<feature type="transmembrane region" description="Helical" evidence="12">
    <location>
        <begin position="680"/>
        <end position="700"/>
    </location>
</feature>
<keyword evidence="10" id="KW-0807">Transducer</keyword>
<keyword evidence="3" id="KW-1003">Cell membrane</keyword>
<dbReference type="FunFam" id="2.10.50.30:FF:000001">
    <property type="entry name" value="metabotropic glutamate receptor 1"/>
    <property type="match status" value="1"/>
</dbReference>
<dbReference type="PRINTS" id="PR00593">
    <property type="entry name" value="MTABOTROPICR"/>
</dbReference>
<dbReference type="Gene3D" id="3.40.50.2300">
    <property type="match status" value="2"/>
</dbReference>
<dbReference type="OrthoDB" id="425344at2759"/>
<dbReference type="CDD" id="cd06362">
    <property type="entry name" value="PBP1_mGluR"/>
    <property type="match status" value="1"/>
</dbReference>
<dbReference type="FunFam" id="3.40.50.2300:FF:000145">
    <property type="entry name" value="Glutamate receptor, metabotropic"/>
    <property type="match status" value="1"/>
</dbReference>
<dbReference type="PRINTS" id="PR00248">
    <property type="entry name" value="GPCRMGR"/>
</dbReference>
<evidence type="ECO:0000256" key="2">
    <source>
        <dbReference type="ARBA" id="ARBA00007242"/>
    </source>
</evidence>
<feature type="transmembrane region" description="Helical" evidence="12">
    <location>
        <begin position="16"/>
        <end position="35"/>
    </location>
</feature>
<feature type="transmembrane region" description="Helical" evidence="12">
    <location>
        <begin position="787"/>
        <end position="809"/>
    </location>
</feature>
<dbReference type="CDD" id="cd15045">
    <property type="entry name" value="7tmC_mGluRs"/>
    <property type="match status" value="1"/>
</dbReference>
<keyword evidence="9" id="KW-0325">Glycoprotein</keyword>
<dbReference type="AlphaFoldDB" id="A0A1D2MK91"/>
<evidence type="ECO:0000256" key="5">
    <source>
        <dbReference type="ARBA" id="ARBA00022989"/>
    </source>
</evidence>
<dbReference type="PROSITE" id="PS50259">
    <property type="entry name" value="G_PROTEIN_RECEP_F3_4"/>
    <property type="match status" value="1"/>
</dbReference>
<dbReference type="InterPro" id="IPR000162">
    <property type="entry name" value="GPCR_3_mtglu_rcpt"/>
</dbReference>
<dbReference type="Pfam" id="PF01094">
    <property type="entry name" value="ANF_receptor"/>
    <property type="match status" value="1"/>
</dbReference>
<dbReference type="GO" id="GO:0004930">
    <property type="term" value="F:G protein-coupled receptor activity"/>
    <property type="evidence" value="ECO:0007669"/>
    <property type="project" value="UniProtKB-KW"/>
</dbReference>
<keyword evidence="6" id="KW-0297">G-protein coupled receptor</keyword>
<dbReference type="Proteomes" id="UP000094527">
    <property type="component" value="Unassembled WGS sequence"/>
</dbReference>
<keyword evidence="7 12" id="KW-0472">Membrane</keyword>
<reference evidence="14 15" key="1">
    <citation type="journal article" date="2016" name="Genome Biol. Evol.">
        <title>Gene Family Evolution Reflects Adaptation to Soil Environmental Stressors in the Genome of the Collembolan Orchesella cincta.</title>
        <authorList>
            <person name="Faddeeva-Vakhrusheva A."/>
            <person name="Derks M.F."/>
            <person name="Anvar S.Y."/>
            <person name="Agamennone V."/>
            <person name="Suring W."/>
            <person name="Smit S."/>
            <person name="van Straalen N.M."/>
            <person name="Roelofs D."/>
        </authorList>
    </citation>
    <scope>NUCLEOTIDE SEQUENCE [LARGE SCALE GENOMIC DNA]</scope>
    <source>
        <tissue evidence="14">Mixed pool</tissue>
    </source>
</reference>
<evidence type="ECO:0000256" key="4">
    <source>
        <dbReference type="ARBA" id="ARBA00022692"/>
    </source>
</evidence>
<feature type="transmembrane region" description="Helical" evidence="12">
    <location>
        <begin position="725"/>
        <end position="746"/>
    </location>
</feature>
<dbReference type="EMBL" id="LJIJ01001025">
    <property type="protein sequence ID" value="ODM93315.1"/>
    <property type="molecule type" value="Genomic_DNA"/>
</dbReference>
<dbReference type="SUPFAM" id="SSF53822">
    <property type="entry name" value="Periplasmic binding protein-like I"/>
    <property type="match status" value="1"/>
</dbReference>
<keyword evidence="15" id="KW-1185">Reference proteome</keyword>
<comment type="caution">
    <text evidence="14">The sequence shown here is derived from an EMBL/GenBank/DDBJ whole genome shotgun (WGS) entry which is preliminary data.</text>
</comment>
<dbReference type="STRING" id="48709.A0A1D2MK91"/>
<keyword evidence="8 14" id="KW-0675">Receptor</keyword>
<evidence type="ECO:0000313" key="15">
    <source>
        <dbReference type="Proteomes" id="UP000094527"/>
    </source>
</evidence>
<feature type="transmembrane region" description="Helical" evidence="12">
    <location>
        <begin position="758"/>
        <end position="781"/>
    </location>
</feature>
<accession>A0A1D2MK91</accession>
<dbReference type="InterPro" id="IPR038550">
    <property type="entry name" value="GPCR_3_9-Cys_sf"/>
</dbReference>
<organism evidence="14 15">
    <name type="scientific">Orchesella cincta</name>
    <name type="common">Springtail</name>
    <name type="synonym">Podura cincta</name>
    <dbReference type="NCBI Taxonomy" id="48709"/>
    <lineage>
        <taxon>Eukaryota</taxon>
        <taxon>Metazoa</taxon>
        <taxon>Ecdysozoa</taxon>
        <taxon>Arthropoda</taxon>
        <taxon>Hexapoda</taxon>
        <taxon>Collembola</taxon>
        <taxon>Entomobryomorpha</taxon>
        <taxon>Entomobryoidea</taxon>
        <taxon>Orchesellidae</taxon>
        <taxon>Orchesellinae</taxon>
        <taxon>Orchesella</taxon>
    </lineage>
</organism>
<feature type="domain" description="G-protein coupled receptors family 3 profile" evidence="13">
    <location>
        <begin position="566"/>
        <end position="831"/>
    </location>
</feature>
<evidence type="ECO:0000256" key="12">
    <source>
        <dbReference type="SAM" id="Phobius"/>
    </source>
</evidence>
<protein>
    <submittedName>
        <fullName evidence="14">Metabotropic glutamate receptor 3</fullName>
    </submittedName>
</protein>
<dbReference type="InterPro" id="IPR017978">
    <property type="entry name" value="GPCR_3_C"/>
</dbReference>
<dbReference type="GO" id="GO:0005886">
    <property type="term" value="C:plasma membrane"/>
    <property type="evidence" value="ECO:0007669"/>
    <property type="project" value="UniProtKB-SubCell"/>
</dbReference>
<name>A0A1D2MK91_ORCCI</name>
<evidence type="ECO:0000256" key="1">
    <source>
        <dbReference type="ARBA" id="ARBA00004651"/>
    </source>
</evidence>
<evidence type="ECO:0000256" key="9">
    <source>
        <dbReference type="ARBA" id="ARBA00023180"/>
    </source>
</evidence>
<comment type="function">
    <text evidence="11">G-protein coupled receptor for glutamate. Ligand binding causes a conformation change that triggers signaling via guanine nucleotide-binding proteins (G proteins) and modulates the activity of down-stream effectors.</text>
</comment>
<evidence type="ECO:0000256" key="11">
    <source>
        <dbReference type="ARBA" id="ARBA00054813"/>
    </source>
</evidence>
<keyword evidence="4 12" id="KW-0812">Transmembrane</keyword>
<gene>
    <name evidence="14" type="ORF">Ocin01_13372</name>
</gene>
<keyword evidence="5 12" id="KW-1133">Transmembrane helix</keyword>
<sequence>MAGKASESCGGTQLKWWAFLYLVGLMMLVVTPFPASSTTAMTSSNQKIVNISGDFILGALFPIHRRGDSEMCGEIQPEDGIQPLEALLYTIDKINRNDSLLPGIRLGVLALDTCDSNIYAMEQSMIFMKSLISHYNEYHETEFQCSDGSPAKFRNGNFDRIVGVIGGQSSSVTIQVASLLRLFQIPQISYMSTSPQLSNRERFPYFFRTVPSDVNQAHALIEILRHFNWTYVAVVYSDSEYGLHCYDSIRELVENDTICFTTPHRVIRYQFKGPDYEQIIRAIAAKPDIRVILLILEKENAGYLMEAAKKLGLGNRYVWLGTDGWTGRGSVAMGKEETLEGAIAIQPLVSSIGGFDEYFTSRTLEHSKVNPWFSEFWEHHFNCTLNKTANSNSSGAVCEPEKERISSETGYTQQSFVHFVRDAAYAFAQALHDMHAELCGGIPGVCEAMQHVDGIKVFERLQNVSFKEGPNNGNLTLEIDGTMRYRASTGFKYPSSRCASPCSPDQVKVRERDDTCCWKCRDCGRYQVKLDEFHCEDCPLGTMPDDINRSVCVPIPEKYIDYRNPLAIGALGVSGFGILVTMFVGMVFWNYNDTPIIKAAGRELSYILLSAILLSFSVTFFIVAEPNRFTCGVMRFFLGFCPTLCYASIATKTNRIARIFHQKSGPSVPKTKYISPTSQMIIVGLLTSVEVVINIVWIVSNPPSTTFTYPDRETKLKICEGVDSYRYMIGFIYPLILIGLCTIYAIQTRKCPEGFNETKYIAFTNYTIIIIWLAFVPLYLISSSSSVRIVTLAISLSLSGLVELGCLFFPKIYIVLFKPEKNTKEVVMAPNRSSFVTLSNSASHGNHGMYHNHTPQIQQSNGKCPKHFLHPEEIPISNGSYSDPPSC</sequence>
<evidence type="ECO:0000256" key="6">
    <source>
        <dbReference type="ARBA" id="ARBA00023040"/>
    </source>
</evidence>
<proteinExistence type="inferred from homology"/>
<dbReference type="Gene3D" id="2.10.50.30">
    <property type="entry name" value="GPCR, family 3, nine cysteines domain"/>
    <property type="match status" value="1"/>
</dbReference>
<evidence type="ECO:0000259" key="13">
    <source>
        <dbReference type="PROSITE" id="PS50259"/>
    </source>
</evidence>
<comment type="similarity">
    <text evidence="2">Belongs to the G-protein coupled receptor 3 family.</text>
</comment>
<evidence type="ECO:0000256" key="3">
    <source>
        <dbReference type="ARBA" id="ARBA00022475"/>
    </source>
</evidence>